<reference evidence="2" key="2">
    <citation type="submission" date="2013-12" db="EMBL/GenBank/DDBJ databases">
        <authorList>
            <person name="Yu Y."/>
            <person name="Lee S."/>
            <person name="de Baynast K."/>
            <person name="Wissotski M."/>
            <person name="Liu L."/>
            <person name="Talag J."/>
            <person name="Goicoechea J."/>
            <person name="Angelova A."/>
            <person name="Jetty R."/>
            <person name="Kudrna D."/>
            <person name="Golser W."/>
            <person name="Rivera L."/>
            <person name="Zhang J."/>
            <person name="Wing R."/>
        </authorList>
    </citation>
    <scope>NUCLEOTIDE SEQUENCE</scope>
</reference>
<reference evidence="1 2" key="1">
    <citation type="submission" date="2012-08" db="EMBL/GenBank/DDBJ databases">
        <title>Oryza genome evolution.</title>
        <authorList>
            <person name="Wing R.A."/>
        </authorList>
    </citation>
    <scope>NUCLEOTIDE SEQUENCE</scope>
</reference>
<accession>A0A0D9WXF4</accession>
<dbReference type="Proteomes" id="UP000032180">
    <property type="component" value="Chromosome 7"/>
</dbReference>
<dbReference type="AlphaFoldDB" id="A0A0D9WXF4"/>
<evidence type="ECO:0000313" key="1">
    <source>
        <dbReference type="EnsemblPlants" id="LPERR07G08020.1"/>
    </source>
</evidence>
<sequence>MANFMTVVKEAGATDNTNHTNRKNGEITEAPEEFIYRVHAQMSVARCNLFFRISSSVGFDGGGTLAAIPVVASSEYENSCFEIIFFRTPKNLRYLLPLSA</sequence>
<organism evidence="1 2">
    <name type="scientific">Leersia perrieri</name>
    <dbReference type="NCBI Taxonomy" id="77586"/>
    <lineage>
        <taxon>Eukaryota</taxon>
        <taxon>Viridiplantae</taxon>
        <taxon>Streptophyta</taxon>
        <taxon>Embryophyta</taxon>
        <taxon>Tracheophyta</taxon>
        <taxon>Spermatophyta</taxon>
        <taxon>Magnoliopsida</taxon>
        <taxon>Liliopsida</taxon>
        <taxon>Poales</taxon>
        <taxon>Poaceae</taxon>
        <taxon>BOP clade</taxon>
        <taxon>Oryzoideae</taxon>
        <taxon>Oryzeae</taxon>
        <taxon>Oryzinae</taxon>
        <taxon>Leersia</taxon>
    </lineage>
</organism>
<reference evidence="1" key="3">
    <citation type="submission" date="2015-04" db="UniProtKB">
        <authorList>
            <consortium name="EnsemblPlants"/>
        </authorList>
    </citation>
    <scope>IDENTIFICATION</scope>
</reference>
<dbReference type="HOGENOM" id="CLU_2310111_0_0_1"/>
<evidence type="ECO:0000313" key="2">
    <source>
        <dbReference type="Proteomes" id="UP000032180"/>
    </source>
</evidence>
<proteinExistence type="predicted"/>
<keyword evidence="2" id="KW-1185">Reference proteome</keyword>
<dbReference type="EnsemblPlants" id="LPERR07G08020.1">
    <property type="protein sequence ID" value="LPERR07G08020.1"/>
    <property type="gene ID" value="LPERR07G08020"/>
</dbReference>
<dbReference type="Gramene" id="LPERR07G08020.1">
    <property type="protein sequence ID" value="LPERR07G08020.1"/>
    <property type="gene ID" value="LPERR07G08020"/>
</dbReference>
<protein>
    <submittedName>
        <fullName evidence="1">Uncharacterized protein</fullName>
    </submittedName>
</protein>
<name>A0A0D9WXF4_9ORYZ</name>